<accession>A0A1L5P4X1</accession>
<reference evidence="1 2" key="1">
    <citation type="submission" date="2016-09" db="EMBL/GenBank/DDBJ databases">
        <title>The complete genome sequences of Rhizobium gallicum, symbiovars gallicum and phaseoli, symbionts associated to common bean (Phaseolus vulgaris).</title>
        <authorList>
            <person name="Bustos P."/>
            <person name="Santamaria R.I."/>
            <person name="Perez-Carrascal O.M."/>
            <person name="Juarez S."/>
            <person name="Lozano L."/>
            <person name="Martinez-Flores I."/>
            <person name="Martinez-Romero E."/>
            <person name="Cevallos M."/>
            <person name="Romero D."/>
            <person name="Davila G."/>
            <person name="Gonzalez V."/>
        </authorList>
    </citation>
    <scope>NUCLEOTIDE SEQUENCE [LARGE SCALE GENOMIC DNA]</scope>
    <source>
        <strain evidence="1 2">8C-3</strain>
    </source>
</reference>
<evidence type="ECO:0000313" key="1">
    <source>
        <dbReference type="EMBL" id="APO75183.1"/>
    </source>
</evidence>
<evidence type="ECO:0000313" key="2">
    <source>
        <dbReference type="Proteomes" id="UP000185109"/>
    </source>
</evidence>
<protein>
    <submittedName>
        <fullName evidence="1">Uncharacterized protein</fullName>
    </submittedName>
</protein>
<organism evidence="1 2">
    <name type="scientific">Rhizobium etli 8C-3</name>
    <dbReference type="NCBI Taxonomy" id="538025"/>
    <lineage>
        <taxon>Bacteria</taxon>
        <taxon>Pseudomonadati</taxon>
        <taxon>Pseudomonadota</taxon>
        <taxon>Alphaproteobacteria</taxon>
        <taxon>Hyphomicrobiales</taxon>
        <taxon>Rhizobiaceae</taxon>
        <taxon>Rhizobium/Agrobacterium group</taxon>
        <taxon>Rhizobium</taxon>
    </lineage>
</organism>
<proteinExistence type="predicted"/>
<gene>
    <name evidence="1" type="ORF">AM571_CH02374</name>
</gene>
<dbReference type="EMBL" id="CP017241">
    <property type="protein sequence ID" value="APO75183.1"/>
    <property type="molecule type" value="Genomic_DNA"/>
</dbReference>
<name>A0A1L5P4X1_RHIET</name>
<dbReference type="Proteomes" id="UP000185109">
    <property type="component" value="Chromosome"/>
</dbReference>
<dbReference type="AlphaFoldDB" id="A0A1L5P4X1"/>
<sequence length="94" mass="10201">MKRISCSVCNALRAELRGEADGWVNHSRLLSGACGATSAIRWLGNAVICRIVFSQAVRCSCLALNVKKMSKMLCAVSVIMASFVYRHGAKIALR</sequence>